<evidence type="ECO:0000313" key="4">
    <source>
        <dbReference type="Proteomes" id="UP000195152"/>
    </source>
</evidence>
<dbReference type="Proteomes" id="UP000195152">
    <property type="component" value="Unassembled WGS sequence"/>
</dbReference>
<comment type="caution">
    <text evidence="1">The sequence shown here is derived from an EMBL/GenBank/DDBJ whole genome shotgun (WGS) entry which is preliminary data.</text>
</comment>
<evidence type="ECO:0000313" key="3">
    <source>
        <dbReference type="EMBL" id="OTW55047.1"/>
    </source>
</evidence>
<proteinExistence type="predicted"/>
<accession>A0A242W0E0</accession>
<dbReference type="EMBL" id="NFCF01000036">
    <property type="protein sequence ID" value="OTW54551.1"/>
    <property type="molecule type" value="Genomic_DNA"/>
</dbReference>
<evidence type="ECO:0000313" key="2">
    <source>
        <dbReference type="EMBL" id="OTW54551.1"/>
    </source>
</evidence>
<name>A0A242W0E0_BACTU</name>
<reference evidence="1 4" key="1">
    <citation type="submission" date="2016-10" db="EMBL/GenBank/DDBJ databases">
        <title>Comparative genomics of Bacillus thuringiensis reveals a path to pathogens against multiple invertebrate hosts.</title>
        <authorList>
            <person name="Zheng J."/>
            <person name="Gao Q."/>
            <person name="Liu H."/>
            <person name="Peng D."/>
            <person name="Ruan L."/>
            <person name="Sun M."/>
        </authorList>
    </citation>
    <scope>NUCLEOTIDE SEQUENCE [LARGE SCALE GENOMIC DNA]</scope>
    <source>
        <strain evidence="1">BGSC 4AC1</strain>
    </source>
</reference>
<dbReference type="EMBL" id="NFCF01000030">
    <property type="protein sequence ID" value="OTW55047.1"/>
    <property type="molecule type" value="Genomic_DNA"/>
</dbReference>
<sequence length="69" mass="8048">MKRLNDLEFIQNGMVLVDVEGREGTITGIREVEGFGTWVQFNGNQKKEVMWDWNRVRNDVLVKDGTYTN</sequence>
<protein>
    <submittedName>
        <fullName evidence="1">Uncharacterized protein</fullName>
    </submittedName>
</protein>
<evidence type="ECO:0000313" key="1">
    <source>
        <dbReference type="EMBL" id="OTW44014.1"/>
    </source>
</evidence>
<dbReference type="EMBL" id="NFCF01000117">
    <property type="protein sequence ID" value="OTW44014.1"/>
    <property type="molecule type" value="Genomic_DNA"/>
</dbReference>
<organism evidence="1 4">
    <name type="scientific">Bacillus thuringiensis serovar mexicanensis</name>
    <dbReference type="NCBI Taxonomy" id="180868"/>
    <lineage>
        <taxon>Bacteria</taxon>
        <taxon>Bacillati</taxon>
        <taxon>Bacillota</taxon>
        <taxon>Bacilli</taxon>
        <taxon>Bacillales</taxon>
        <taxon>Bacillaceae</taxon>
        <taxon>Bacillus</taxon>
        <taxon>Bacillus cereus group</taxon>
    </lineage>
</organism>
<dbReference type="RefSeq" id="WP_000826293.1">
    <property type="nucleotide sequence ID" value="NZ_NFCF01000030.1"/>
</dbReference>
<dbReference type="AlphaFoldDB" id="A0A242W0E0"/>
<gene>
    <name evidence="3" type="ORF">BK699_02180</name>
    <name evidence="2" type="ORF">BK699_03095</name>
    <name evidence="1" type="ORF">BK699_33500</name>
</gene>